<feature type="chain" id="PRO_5047041519" evidence="5">
    <location>
        <begin position="34"/>
        <end position="261"/>
    </location>
</feature>
<dbReference type="InterPro" id="IPR000618">
    <property type="entry name" value="Insect_cuticle"/>
</dbReference>
<dbReference type="AlphaFoldDB" id="A0A6J3CCE1"/>
<gene>
    <name evidence="7" type="primary">LOC116413588</name>
</gene>
<dbReference type="PANTHER" id="PTHR12236">
    <property type="entry name" value="STRUCTURAL CONTITUENT OF CUTICLE"/>
    <property type="match status" value="1"/>
</dbReference>
<feature type="region of interest" description="Disordered" evidence="4">
    <location>
        <begin position="72"/>
        <end position="104"/>
    </location>
</feature>
<sequence length="261" mass="30072">MLIHQLHCGSQRRKIEMLARILILAVAVEVSLCQEHVYQLKVQHEHQPQGYQHQYVQVKQQEPAPFKEVQYQATPDSQEHAYSSQSIVHQPVEQQESQENTEQAAPTYEYAPLQPHAVPQHSVQAIRFVPVHQTQTVQVPEHRVEVQSAAQAYAKTHQEAQLHPVPIYHPKSHSHDEPIDYYAHPKYQYEYKVEDPHTGDNKFQHEVRDGDVVKGVYSFHEADGSIRIVEYTSDKHNGFNAVVKHTAPGQHVHIEQSSQHQ</sequence>
<keyword evidence="2 5" id="KW-0732">Signal</keyword>
<dbReference type="PRINTS" id="PR00947">
    <property type="entry name" value="CUTICLE"/>
</dbReference>
<evidence type="ECO:0000256" key="4">
    <source>
        <dbReference type="SAM" id="MobiDB-lite"/>
    </source>
</evidence>
<dbReference type="RefSeq" id="XP_031769470.2">
    <property type="nucleotide sequence ID" value="XM_031913610.2"/>
</dbReference>
<dbReference type="InterPro" id="IPR051217">
    <property type="entry name" value="Insect_Cuticle_Struc_Prot"/>
</dbReference>
<dbReference type="GeneID" id="116413588"/>
<dbReference type="PROSITE" id="PS51155">
    <property type="entry name" value="CHIT_BIND_RR_2"/>
    <property type="match status" value="1"/>
</dbReference>
<evidence type="ECO:0000313" key="6">
    <source>
        <dbReference type="Proteomes" id="UP001652740"/>
    </source>
</evidence>
<accession>A0A6J3CCE1</accession>
<evidence type="ECO:0000256" key="1">
    <source>
        <dbReference type="ARBA" id="ARBA00022460"/>
    </source>
</evidence>
<dbReference type="InParanoid" id="A0A6J3CCE1"/>
<dbReference type="PANTHER" id="PTHR12236:SF95">
    <property type="entry name" value="CUTICULAR PROTEIN 76BD, ISOFORM C-RELATED"/>
    <property type="match status" value="1"/>
</dbReference>
<dbReference type="Proteomes" id="UP001652740">
    <property type="component" value="Unplaced"/>
</dbReference>
<dbReference type="Pfam" id="PF00379">
    <property type="entry name" value="Chitin_bind_4"/>
    <property type="match status" value="1"/>
</dbReference>
<dbReference type="GO" id="GO:0005615">
    <property type="term" value="C:extracellular space"/>
    <property type="evidence" value="ECO:0007669"/>
    <property type="project" value="TreeGrafter"/>
</dbReference>
<dbReference type="KEGG" id="gmw:116413588"/>
<evidence type="ECO:0000256" key="5">
    <source>
        <dbReference type="SAM" id="SignalP"/>
    </source>
</evidence>
<keyword evidence="6" id="KW-1185">Reference proteome</keyword>
<evidence type="ECO:0000313" key="7">
    <source>
        <dbReference type="RefSeq" id="XP_031769470.2"/>
    </source>
</evidence>
<reference evidence="7" key="1">
    <citation type="submission" date="2025-08" db="UniProtKB">
        <authorList>
            <consortium name="RefSeq"/>
        </authorList>
    </citation>
    <scope>IDENTIFICATION</scope>
    <source>
        <tissue evidence="7">Whole larvae</tissue>
    </source>
</reference>
<keyword evidence="1 3" id="KW-0193">Cuticle</keyword>
<evidence type="ECO:0000256" key="2">
    <source>
        <dbReference type="ARBA" id="ARBA00022729"/>
    </source>
</evidence>
<dbReference type="GO" id="GO:0042302">
    <property type="term" value="F:structural constituent of cuticle"/>
    <property type="evidence" value="ECO:0007669"/>
    <property type="project" value="UniProtKB-UniRule"/>
</dbReference>
<proteinExistence type="predicted"/>
<evidence type="ECO:0000256" key="3">
    <source>
        <dbReference type="PROSITE-ProRule" id="PRU00497"/>
    </source>
</evidence>
<feature type="signal peptide" evidence="5">
    <location>
        <begin position="1"/>
        <end position="33"/>
    </location>
</feature>
<dbReference type="GO" id="GO:0031012">
    <property type="term" value="C:extracellular matrix"/>
    <property type="evidence" value="ECO:0007669"/>
    <property type="project" value="TreeGrafter"/>
</dbReference>
<protein>
    <submittedName>
        <fullName evidence="7">Mediator of RNA polymerase II transcription subunit 12</fullName>
    </submittedName>
</protein>
<name>A0A6J3CCE1_GALME</name>
<organism evidence="6 7">
    <name type="scientific">Galleria mellonella</name>
    <name type="common">Greater wax moth</name>
    <dbReference type="NCBI Taxonomy" id="7137"/>
    <lineage>
        <taxon>Eukaryota</taxon>
        <taxon>Metazoa</taxon>
        <taxon>Ecdysozoa</taxon>
        <taxon>Arthropoda</taxon>
        <taxon>Hexapoda</taxon>
        <taxon>Insecta</taxon>
        <taxon>Pterygota</taxon>
        <taxon>Neoptera</taxon>
        <taxon>Endopterygota</taxon>
        <taxon>Lepidoptera</taxon>
        <taxon>Glossata</taxon>
        <taxon>Ditrysia</taxon>
        <taxon>Pyraloidea</taxon>
        <taxon>Pyralidae</taxon>
        <taxon>Galleriinae</taxon>
        <taxon>Galleria</taxon>
    </lineage>
</organism>
<dbReference type="FunCoup" id="A0A6J3CCE1">
    <property type="interactions" value="40"/>
</dbReference>